<dbReference type="InterPro" id="IPR050814">
    <property type="entry name" value="Myo-inositol_Transporter"/>
</dbReference>
<keyword evidence="4 8" id="KW-0812">Transmembrane</keyword>
<dbReference type="AlphaFoldDB" id="A0A210PF91"/>
<feature type="transmembrane region" description="Helical" evidence="8">
    <location>
        <begin position="508"/>
        <end position="529"/>
    </location>
</feature>
<dbReference type="EMBL" id="NEDP02076741">
    <property type="protein sequence ID" value="OWF35116.1"/>
    <property type="molecule type" value="Genomic_DNA"/>
</dbReference>
<dbReference type="NCBIfam" id="TIGR00879">
    <property type="entry name" value="SP"/>
    <property type="match status" value="1"/>
</dbReference>
<comment type="subcellular location">
    <subcellularLocation>
        <location evidence="1">Membrane</location>
        <topology evidence="1">Multi-pass membrane protein</topology>
    </subcellularLocation>
</comment>
<dbReference type="PROSITE" id="PS00217">
    <property type="entry name" value="SUGAR_TRANSPORT_2"/>
    <property type="match status" value="1"/>
</dbReference>
<dbReference type="Pfam" id="PF00083">
    <property type="entry name" value="Sugar_tr"/>
    <property type="match status" value="2"/>
</dbReference>
<comment type="similarity">
    <text evidence="2 7">Belongs to the major facilitator superfamily. Sugar transporter (TC 2.A.1.1) family.</text>
</comment>
<feature type="transmembrane region" description="Helical" evidence="8">
    <location>
        <begin position="12"/>
        <end position="43"/>
    </location>
</feature>
<comment type="caution">
    <text evidence="10">The sequence shown here is derived from an EMBL/GenBank/DDBJ whole genome shotgun (WGS) entry which is preliminary data.</text>
</comment>
<feature type="transmembrane region" description="Helical" evidence="8">
    <location>
        <begin position="440"/>
        <end position="459"/>
    </location>
</feature>
<feature type="transmembrane region" description="Helical" evidence="8">
    <location>
        <begin position="259"/>
        <end position="283"/>
    </location>
</feature>
<feature type="transmembrane region" description="Helical" evidence="8">
    <location>
        <begin position="480"/>
        <end position="502"/>
    </location>
</feature>
<dbReference type="PANTHER" id="PTHR48020:SF12">
    <property type="entry name" value="PROTON MYO-INOSITOL COTRANSPORTER"/>
    <property type="match status" value="1"/>
</dbReference>
<dbReference type="InterPro" id="IPR005829">
    <property type="entry name" value="Sugar_transporter_CS"/>
</dbReference>
<sequence length="573" mass="62498">MGKDDSEGGSKFYVVFLTCFATIGGFLFGYDTGIVSGALLLIGDVFSLSTVWKEAIVSATIGAAAFFALVAGILTDAFGRKVVVMLASFVFTIGAIVMAVSQDKIVLLVGRLIVGMGIGFASMSVPVYVAEAAPPTIRGALVTLNQLFITIGILVSSIIAGAFSTDKENGWRYMLGLAGIPSVIQFIGFFFLPESPRWLLSKGRDEDARKSLMKIRETVDVDTEFNQIKESLENESSQQQGNVCVTLGLIFKSQPVRRALAIGCLLQFFQQLCGINTVIYYSASILRMAGFPSQQAIWLVCVPNAVNMLCTFIGIYLVEKSGRKILTLISFVGVIIALVVLAVGFQLSVINTPDIFVTEASNDTKCSAITQCNTCITDKDCGFCFEKGNVSSGSCLPTMEKHTERYANPEFSTLFRCNETNYNMDSPEYTWADNFCPTDYAWMAILGLALFVIGFAPGLGPMPWTINSEIYPTWARGTCISIATAVNWIANLIVSMTFLSLLEAITTYGTFYLFAGISLVGLISIGCILPETKNKTLEEVHELFMSEEYKAQHHAPRLYATDNLAFEEKNSKL</sequence>
<evidence type="ECO:0000256" key="3">
    <source>
        <dbReference type="ARBA" id="ARBA00022448"/>
    </source>
</evidence>
<evidence type="ECO:0000256" key="2">
    <source>
        <dbReference type="ARBA" id="ARBA00010992"/>
    </source>
</evidence>
<dbReference type="GO" id="GO:0005366">
    <property type="term" value="F:myo-inositol:proton symporter activity"/>
    <property type="evidence" value="ECO:0007669"/>
    <property type="project" value="TreeGrafter"/>
</dbReference>
<dbReference type="CDD" id="cd17360">
    <property type="entry name" value="MFS_HMIT_like"/>
    <property type="match status" value="1"/>
</dbReference>
<feature type="transmembrane region" description="Helical" evidence="8">
    <location>
        <begin position="295"/>
        <end position="318"/>
    </location>
</feature>
<feature type="transmembrane region" description="Helical" evidence="8">
    <location>
        <begin position="82"/>
        <end position="100"/>
    </location>
</feature>
<gene>
    <name evidence="10" type="ORF">KP79_PYT10951</name>
</gene>
<reference evidence="10 11" key="1">
    <citation type="journal article" date="2017" name="Nat. Ecol. Evol.">
        <title>Scallop genome provides insights into evolution of bilaterian karyotype and development.</title>
        <authorList>
            <person name="Wang S."/>
            <person name="Zhang J."/>
            <person name="Jiao W."/>
            <person name="Li J."/>
            <person name="Xun X."/>
            <person name="Sun Y."/>
            <person name="Guo X."/>
            <person name="Huan P."/>
            <person name="Dong B."/>
            <person name="Zhang L."/>
            <person name="Hu X."/>
            <person name="Sun X."/>
            <person name="Wang J."/>
            <person name="Zhao C."/>
            <person name="Wang Y."/>
            <person name="Wang D."/>
            <person name="Huang X."/>
            <person name="Wang R."/>
            <person name="Lv J."/>
            <person name="Li Y."/>
            <person name="Zhang Z."/>
            <person name="Liu B."/>
            <person name="Lu W."/>
            <person name="Hui Y."/>
            <person name="Liang J."/>
            <person name="Zhou Z."/>
            <person name="Hou R."/>
            <person name="Li X."/>
            <person name="Liu Y."/>
            <person name="Li H."/>
            <person name="Ning X."/>
            <person name="Lin Y."/>
            <person name="Zhao L."/>
            <person name="Xing Q."/>
            <person name="Dou J."/>
            <person name="Li Y."/>
            <person name="Mao J."/>
            <person name="Guo H."/>
            <person name="Dou H."/>
            <person name="Li T."/>
            <person name="Mu C."/>
            <person name="Jiang W."/>
            <person name="Fu Q."/>
            <person name="Fu X."/>
            <person name="Miao Y."/>
            <person name="Liu J."/>
            <person name="Yu Q."/>
            <person name="Li R."/>
            <person name="Liao H."/>
            <person name="Li X."/>
            <person name="Kong Y."/>
            <person name="Jiang Z."/>
            <person name="Chourrout D."/>
            <person name="Li R."/>
            <person name="Bao Z."/>
        </authorList>
    </citation>
    <scope>NUCLEOTIDE SEQUENCE [LARGE SCALE GENOMIC DNA]</scope>
    <source>
        <strain evidence="10 11">PY_sf001</strain>
    </source>
</reference>
<evidence type="ECO:0000256" key="8">
    <source>
        <dbReference type="SAM" id="Phobius"/>
    </source>
</evidence>
<dbReference type="Proteomes" id="UP000242188">
    <property type="component" value="Unassembled WGS sequence"/>
</dbReference>
<dbReference type="Gene3D" id="1.20.1250.20">
    <property type="entry name" value="MFS general substrate transporter like domains"/>
    <property type="match status" value="2"/>
</dbReference>
<protein>
    <submittedName>
        <fullName evidence="10">Proton myo-inositol cotransporter</fullName>
    </submittedName>
</protein>
<evidence type="ECO:0000256" key="7">
    <source>
        <dbReference type="RuleBase" id="RU003346"/>
    </source>
</evidence>
<dbReference type="OrthoDB" id="6339427at2759"/>
<dbReference type="PANTHER" id="PTHR48020">
    <property type="entry name" value="PROTON MYO-INOSITOL COTRANSPORTER"/>
    <property type="match status" value="1"/>
</dbReference>
<dbReference type="InterPro" id="IPR020846">
    <property type="entry name" value="MFS_dom"/>
</dbReference>
<dbReference type="SUPFAM" id="SSF103473">
    <property type="entry name" value="MFS general substrate transporter"/>
    <property type="match status" value="1"/>
</dbReference>
<evidence type="ECO:0000313" key="10">
    <source>
        <dbReference type="EMBL" id="OWF35116.1"/>
    </source>
</evidence>
<feature type="transmembrane region" description="Helical" evidence="8">
    <location>
        <begin position="55"/>
        <end position="75"/>
    </location>
</feature>
<name>A0A210PF91_MIZYE</name>
<evidence type="ECO:0000256" key="1">
    <source>
        <dbReference type="ARBA" id="ARBA00004141"/>
    </source>
</evidence>
<dbReference type="InterPro" id="IPR005828">
    <property type="entry name" value="MFS_sugar_transport-like"/>
</dbReference>
<dbReference type="PRINTS" id="PR00171">
    <property type="entry name" value="SUGRTRNSPORT"/>
</dbReference>
<dbReference type="GO" id="GO:0016324">
    <property type="term" value="C:apical plasma membrane"/>
    <property type="evidence" value="ECO:0007669"/>
    <property type="project" value="TreeGrafter"/>
</dbReference>
<dbReference type="STRING" id="6573.A0A210PF91"/>
<evidence type="ECO:0000259" key="9">
    <source>
        <dbReference type="PROSITE" id="PS50850"/>
    </source>
</evidence>
<feature type="transmembrane region" description="Helical" evidence="8">
    <location>
        <begin position="106"/>
        <end position="129"/>
    </location>
</feature>
<feature type="transmembrane region" description="Helical" evidence="8">
    <location>
        <begin position="325"/>
        <end position="347"/>
    </location>
</feature>
<evidence type="ECO:0000256" key="6">
    <source>
        <dbReference type="ARBA" id="ARBA00023136"/>
    </source>
</evidence>
<dbReference type="InterPro" id="IPR003663">
    <property type="entry name" value="Sugar/inositol_transpt"/>
</dbReference>
<keyword evidence="11" id="KW-1185">Reference proteome</keyword>
<proteinExistence type="inferred from homology"/>
<accession>A0A210PF91</accession>
<feature type="transmembrane region" description="Helical" evidence="8">
    <location>
        <begin position="170"/>
        <end position="192"/>
    </location>
</feature>
<evidence type="ECO:0000313" key="11">
    <source>
        <dbReference type="Proteomes" id="UP000242188"/>
    </source>
</evidence>
<keyword evidence="5 8" id="KW-1133">Transmembrane helix</keyword>
<dbReference type="PROSITE" id="PS50850">
    <property type="entry name" value="MFS"/>
    <property type="match status" value="1"/>
</dbReference>
<feature type="transmembrane region" description="Helical" evidence="8">
    <location>
        <begin position="141"/>
        <end position="164"/>
    </location>
</feature>
<keyword evidence="3 7" id="KW-0813">Transport</keyword>
<evidence type="ECO:0000256" key="4">
    <source>
        <dbReference type="ARBA" id="ARBA00022692"/>
    </source>
</evidence>
<organism evidence="10 11">
    <name type="scientific">Mizuhopecten yessoensis</name>
    <name type="common">Japanese scallop</name>
    <name type="synonym">Patinopecten yessoensis</name>
    <dbReference type="NCBI Taxonomy" id="6573"/>
    <lineage>
        <taxon>Eukaryota</taxon>
        <taxon>Metazoa</taxon>
        <taxon>Spiralia</taxon>
        <taxon>Lophotrochozoa</taxon>
        <taxon>Mollusca</taxon>
        <taxon>Bivalvia</taxon>
        <taxon>Autobranchia</taxon>
        <taxon>Pteriomorphia</taxon>
        <taxon>Pectinida</taxon>
        <taxon>Pectinoidea</taxon>
        <taxon>Pectinidae</taxon>
        <taxon>Mizuhopecten</taxon>
    </lineage>
</organism>
<keyword evidence="6 8" id="KW-0472">Membrane</keyword>
<evidence type="ECO:0000256" key="5">
    <source>
        <dbReference type="ARBA" id="ARBA00022989"/>
    </source>
</evidence>
<dbReference type="InterPro" id="IPR036259">
    <property type="entry name" value="MFS_trans_sf"/>
</dbReference>
<feature type="domain" description="Major facilitator superfamily (MFS) profile" evidence="9">
    <location>
        <begin position="17"/>
        <end position="533"/>
    </location>
</feature>